<dbReference type="InterPro" id="IPR027417">
    <property type="entry name" value="P-loop_NTPase"/>
</dbReference>
<comment type="similarity">
    <text evidence="1">Belongs to the ABC transporter superfamily.</text>
</comment>
<organism evidence="6 7">
    <name type="scientific">Flexivirga alba</name>
    <dbReference type="NCBI Taxonomy" id="702742"/>
    <lineage>
        <taxon>Bacteria</taxon>
        <taxon>Bacillati</taxon>
        <taxon>Actinomycetota</taxon>
        <taxon>Actinomycetes</taxon>
        <taxon>Micrococcales</taxon>
        <taxon>Dermacoccaceae</taxon>
        <taxon>Flexivirga</taxon>
    </lineage>
</organism>
<evidence type="ECO:0000313" key="7">
    <source>
        <dbReference type="Proteomes" id="UP001596298"/>
    </source>
</evidence>
<evidence type="ECO:0000256" key="3">
    <source>
        <dbReference type="ARBA" id="ARBA00022741"/>
    </source>
</evidence>
<name>A0ABW2AAJ1_9MICO</name>
<dbReference type="InterPro" id="IPR003593">
    <property type="entry name" value="AAA+_ATPase"/>
</dbReference>
<evidence type="ECO:0000256" key="4">
    <source>
        <dbReference type="ARBA" id="ARBA00022840"/>
    </source>
</evidence>
<dbReference type="EMBL" id="JBHSWH010000001">
    <property type="protein sequence ID" value="MFC6703863.1"/>
    <property type="molecule type" value="Genomic_DNA"/>
</dbReference>
<reference evidence="7" key="1">
    <citation type="journal article" date="2019" name="Int. J. Syst. Evol. Microbiol.">
        <title>The Global Catalogue of Microorganisms (GCM) 10K type strain sequencing project: providing services to taxonomists for standard genome sequencing and annotation.</title>
        <authorList>
            <consortium name="The Broad Institute Genomics Platform"/>
            <consortium name="The Broad Institute Genome Sequencing Center for Infectious Disease"/>
            <person name="Wu L."/>
            <person name="Ma J."/>
        </authorList>
    </citation>
    <scope>NUCLEOTIDE SEQUENCE [LARGE SCALE GENOMIC DNA]</scope>
    <source>
        <strain evidence="7">CCUG 58127</strain>
    </source>
</reference>
<proteinExistence type="inferred from homology"/>
<dbReference type="InterPro" id="IPR050319">
    <property type="entry name" value="ABC_transp_ATP-bind"/>
</dbReference>
<dbReference type="PANTHER" id="PTHR43776:SF7">
    <property type="entry name" value="D,D-DIPEPTIDE TRANSPORT ATP-BINDING PROTEIN DDPF-RELATED"/>
    <property type="match status" value="1"/>
</dbReference>
<dbReference type="PROSITE" id="PS50893">
    <property type="entry name" value="ABC_TRANSPORTER_2"/>
    <property type="match status" value="1"/>
</dbReference>
<dbReference type="Pfam" id="PF00005">
    <property type="entry name" value="ABC_tran"/>
    <property type="match status" value="1"/>
</dbReference>
<comment type="caution">
    <text evidence="6">The sequence shown here is derived from an EMBL/GenBank/DDBJ whole genome shotgun (WGS) entry which is preliminary data.</text>
</comment>
<sequence>MNDSPLLEGKDLHVVHRIRSGGFFGSGHVYALTGADISIEAGTTVGIVGESGCGKSTLARVLVGLQRPTDGALLWEGKDVWSMSTRERRAVLGRGVGMIFQDPSGSLNRRMPVSEIIRDPLDVHRWKSSAERAVRVRELMDLVGLPSSLADALPTSLSGGQRQRVSIARALALDPSLVVADEPTSALDVSVRAQILNLLLDLKRELNLAMVFVSHDIQTVKRVSDRVISMYLGRIVEQAPAAGLPDDGRHPYTRALFSAAPSLLHPTDPIPLGGSVPSASAPPSGCPFRTRCWRADDVCATTMPAYDEVADNHSIRCYHPIESTTTTTELLREATADNRGATAQGA</sequence>
<dbReference type="PANTHER" id="PTHR43776">
    <property type="entry name" value="TRANSPORT ATP-BINDING PROTEIN"/>
    <property type="match status" value="1"/>
</dbReference>
<keyword evidence="7" id="KW-1185">Reference proteome</keyword>
<dbReference type="RefSeq" id="WP_382397590.1">
    <property type="nucleotide sequence ID" value="NZ_JBHSWH010000001.1"/>
</dbReference>
<evidence type="ECO:0000313" key="6">
    <source>
        <dbReference type="EMBL" id="MFC6703863.1"/>
    </source>
</evidence>
<dbReference type="Proteomes" id="UP001596298">
    <property type="component" value="Unassembled WGS sequence"/>
</dbReference>
<protein>
    <submittedName>
        <fullName evidence="6">ABC transporter ATP-binding protein</fullName>
    </submittedName>
</protein>
<dbReference type="GO" id="GO:0005524">
    <property type="term" value="F:ATP binding"/>
    <property type="evidence" value="ECO:0007669"/>
    <property type="project" value="UniProtKB-KW"/>
</dbReference>
<dbReference type="InterPro" id="IPR017871">
    <property type="entry name" value="ABC_transporter-like_CS"/>
</dbReference>
<dbReference type="Gene3D" id="3.40.50.300">
    <property type="entry name" value="P-loop containing nucleotide triphosphate hydrolases"/>
    <property type="match status" value="1"/>
</dbReference>
<dbReference type="PROSITE" id="PS00211">
    <property type="entry name" value="ABC_TRANSPORTER_1"/>
    <property type="match status" value="1"/>
</dbReference>
<evidence type="ECO:0000256" key="1">
    <source>
        <dbReference type="ARBA" id="ARBA00005417"/>
    </source>
</evidence>
<dbReference type="SMART" id="SM00382">
    <property type="entry name" value="AAA"/>
    <property type="match status" value="1"/>
</dbReference>
<dbReference type="CDD" id="cd03257">
    <property type="entry name" value="ABC_NikE_OppD_transporters"/>
    <property type="match status" value="1"/>
</dbReference>
<gene>
    <name evidence="6" type="ORF">ACFQDH_00885</name>
</gene>
<keyword evidence="2" id="KW-0813">Transport</keyword>
<keyword evidence="4 6" id="KW-0067">ATP-binding</keyword>
<dbReference type="InterPro" id="IPR003439">
    <property type="entry name" value="ABC_transporter-like_ATP-bd"/>
</dbReference>
<dbReference type="InterPro" id="IPR013563">
    <property type="entry name" value="Oligopep_ABC_C"/>
</dbReference>
<evidence type="ECO:0000256" key="2">
    <source>
        <dbReference type="ARBA" id="ARBA00022448"/>
    </source>
</evidence>
<keyword evidence="3" id="KW-0547">Nucleotide-binding</keyword>
<accession>A0ABW2AAJ1</accession>
<dbReference type="SUPFAM" id="SSF52540">
    <property type="entry name" value="P-loop containing nucleoside triphosphate hydrolases"/>
    <property type="match status" value="1"/>
</dbReference>
<dbReference type="Pfam" id="PF08352">
    <property type="entry name" value="oligo_HPY"/>
    <property type="match status" value="1"/>
</dbReference>
<feature type="domain" description="ABC transporter" evidence="5">
    <location>
        <begin position="7"/>
        <end position="257"/>
    </location>
</feature>
<dbReference type="NCBIfam" id="TIGR01727">
    <property type="entry name" value="oligo_HPY"/>
    <property type="match status" value="1"/>
</dbReference>
<evidence type="ECO:0000259" key="5">
    <source>
        <dbReference type="PROSITE" id="PS50893"/>
    </source>
</evidence>